<sequence length="285" mass="30560">MQPQPSPSSDTVRNLISALQTAFPSAAAHQNPPTPTGSSMALPATFSGEAAECRGFLLQVSLYVEMHPPRFPTERAKVAFIISLFSGRALAWAQSLWEAGSPITTTYAAFTTHFREVFCAASGTLSAADQLLRIRQGRDCITEYSLRFRTLAASIGWNKTALLSVYRRGLAPEIQQAMAVHDDSVGLEEFIQRSIGLFQRLAACPHTPPQVTGTSSLASYPDPEPIQLVNVQPVMNPPLTSALMGESVVRRTGKSTAGQHSNIHHFPRSLGAGTVSSIVGSTVVA</sequence>
<evidence type="ECO:0000313" key="3">
    <source>
        <dbReference type="Proteomes" id="UP001187315"/>
    </source>
</evidence>
<comment type="caution">
    <text evidence="2">The sequence shown here is derived from an EMBL/GenBank/DDBJ whole genome shotgun (WGS) entry which is preliminary data.</text>
</comment>
<keyword evidence="3" id="KW-1185">Reference proteome</keyword>
<dbReference type="PANTHER" id="PTHR15503:SF22">
    <property type="entry name" value="TRANSPOSON TY3-I GAG POLYPROTEIN"/>
    <property type="match status" value="1"/>
</dbReference>
<dbReference type="AlphaFoldDB" id="A0AA88MYZ2"/>
<dbReference type="EMBL" id="JAVHJS010000009">
    <property type="protein sequence ID" value="KAK2848239.1"/>
    <property type="molecule type" value="Genomic_DNA"/>
</dbReference>
<gene>
    <name evidence="2" type="ORF">Q7C36_009921</name>
</gene>
<dbReference type="PANTHER" id="PTHR15503">
    <property type="entry name" value="LDOC1 RELATED"/>
    <property type="match status" value="1"/>
</dbReference>
<evidence type="ECO:0000259" key="1">
    <source>
        <dbReference type="Pfam" id="PF03732"/>
    </source>
</evidence>
<accession>A0AA88MYZ2</accession>
<dbReference type="Proteomes" id="UP001187315">
    <property type="component" value="Unassembled WGS sequence"/>
</dbReference>
<dbReference type="InterPro" id="IPR005162">
    <property type="entry name" value="Retrotrans_gag_dom"/>
</dbReference>
<proteinExistence type="predicted"/>
<name>A0AA88MYZ2_TACVA</name>
<organism evidence="2 3">
    <name type="scientific">Tachysurus vachellii</name>
    <name type="common">Darkbarbel catfish</name>
    <name type="synonym">Pelteobagrus vachellii</name>
    <dbReference type="NCBI Taxonomy" id="175792"/>
    <lineage>
        <taxon>Eukaryota</taxon>
        <taxon>Metazoa</taxon>
        <taxon>Chordata</taxon>
        <taxon>Craniata</taxon>
        <taxon>Vertebrata</taxon>
        <taxon>Euteleostomi</taxon>
        <taxon>Actinopterygii</taxon>
        <taxon>Neopterygii</taxon>
        <taxon>Teleostei</taxon>
        <taxon>Ostariophysi</taxon>
        <taxon>Siluriformes</taxon>
        <taxon>Bagridae</taxon>
        <taxon>Tachysurus</taxon>
    </lineage>
</organism>
<protein>
    <recommendedName>
        <fullName evidence="1">Retrotransposon gag domain-containing protein</fullName>
    </recommendedName>
</protein>
<dbReference type="Pfam" id="PF03732">
    <property type="entry name" value="Retrotrans_gag"/>
    <property type="match status" value="1"/>
</dbReference>
<reference evidence="2" key="1">
    <citation type="submission" date="2023-08" db="EMBL/GenBank/DDBJ databases">
        <title>Pelteobagrus vachellii genome.</title>
        <authorList>
            <person name="Liu H."/>
        </authorList>
    </citation>
    <scope>NUCLEOTIDE SEQUENCE</scope>
    <source>
        <strain evidence="2">PRFRI_2022a</strain>
        <tissue evidence="2">Muscle</tissue>
    </source>
</reference>
<feature type="domain" description="Retrotransposon gag" evidence="1">
    <location>
        <begin position="80"/>
        <end position="171"/>
    </location>
</feature>
<dbReference type="InterPro" id="IPR032567">
    <property type="entry name" value="RTL1-rel"/>
</dbReference>
<evidence type="ECO:0000313" key="2">
    <source>
        <dbReference type="EMBL" id="KAK2848239.1"/>
    </source>
</evidence>